<feature type="transmembrane region" description="Helical" evidence="8">
    <location>
        <begin position="312"/>
        <end position="334"/>
    </location>
</feature>
<feature type="transmembrane region" description="Helical" evidence="8">
    <location>
        <begin position="289"/>
        <end position="306"/>
    </location>
</feature>
<feature type="transmembrane region" description="Helical" evidence="8">
    <location>
        <begin position="375"/>
        <end position="397"/>
    </location>
</feature>
<evidence type="ECO:0000313" key="10">
    <source>
        <dbReference type="EnsemblProtists" id="EOD22894"/>
    </source>
</evidence>
<dbReference type="RefSeq" id="XP_005775323.1">
    <property type="nucleotide sequence ID" value="XM_005775266.1"/>
</dbReference>
<dbReference type="AlphaFoldDB" id="A0A0D3JHA9"/>
<dbReference type="GO" id="GO:0022857">
    <property type="term" value="F:transmembrane transporter activity"/>
    <property type="evidence" value="ECO:0007669"/>
    <property type="project" value="InterPro"/>
</dbReference>
<dbReference type="InterPro" id="IPR011701">
    <property type="entry name" value="MFS"/>
</dbReference>
<dbReference type="STRING" id="2903.R1EPV0"/>
<dbReference type="InterPro" id="IPR020846">
    <property type="entry name" value="MFS_dom"/>
</dbReference>
<dbReference type="PaxDb" id="2903-EOD22894"/>
<feature type="transmembrane region" description="Helical" evidence="8">
    <location>
        <begin position="128"/>
        <end position="146"/>
    </location>
</feature>
<comment type="subcellular location">
    <subcellularLocation>
        <location evidence="1">Cell membrane</location>
        <topology evidence="1">Multi-pass membrane protein</topology>
    </subcellularLocation>
</comment>
<evidence type="ECO:0000256" key="3">
    <source>
        <dbReference type="ARBA" id="ARBA00022475"/>
    </source>
</evidence>
<evidence type="ECO:0000259" key="9">
    <source>
        <dbReference type="PROSITE" id="PS50850"/>
    </source>
</evidence>
<feature type="transmembrane region" description="Helical" evidence="8">
    <location>
        <begin position="7"/>
        <end position="31"/>
    </location>
</feature>
<dbReference type="Gene3D" id="1.20.1250.20">
    <property type="entry name" value="MFS general substrate transporter like domains"/>
    <property type="match status" value="1"/>
</dbReference>
<evidence type="ECO:0000256" key="5">
    <source>
        <dbReference type="ARBA" id="ARBA00022989"/>
    </source>
</evidence>
<protein>
    <recommendedName>
        <fullName evidence="9">Major facilitator superfamily (MFS) profile domain-containing protein</fullName>
    </recommendedName>
</protein>
<dbReference type="CDD" id="cd17325">
    <property type="entry name" value="MFS_MdtG_SLC18_like"/>
    <property type="match status" value="1"/>
</dbReference>
<sequence>MDSSVLIAWFAVFIDFLSVFIVSPVLTPLALQYDATATQVTLLFSIALGSNIISSFAFGKARDTFKRTKPLILLSFAGSTTCLGLMPVANSYGVLVGIRGCGGFFSGTMVLSQSYIARNSPPENRARYMAVCTAMVPLAVIFGPALGGGLYSVGGLRLPFFVASSLGAIGFTAALVLFKDDPPTPTVPAAPKQDDAKVEEKSAPPAARPSEALMREHAPLIRLVTLCGYLHYFAMMTFQSLGLYFMQVEYGTDPVQFSLVQTMGGIAATACQTLGFIKVSPSIGKHTCEVIGIAVTALGYSVMALAGSLQVFLVGVGLIFSGSGFGIPAITTLLARYSTPSRMGAVLGSGQACMGLGRFIGSFAAGPLYTVAPRLPFAVAAAMAAATSALMMLTLHLNRQLPEKTKAVMRETKVTAAELFDETFRGSVVASKASGSHESTMV</sequence>
<dbReference type="HOGENOM" id="CLU_001265_10_11_1"/>
<feature type="transmembrane region" description="Helical" evidence="8">
    <location>
        <begin position="71"/>
        <end position="89"/>
    </location>
</feature>
<reference evidence="11" key="1">
    <citation type="journal article" date="2013" name="Nature">
        <title>Pan genome of the phytoplankton Emiliania underpins its global distribution.</title>
        <authorList>
            <person name="Read B.A."/>
            <person name="Kegel J."/>
            <person name="Klute M.J."/>
            <person name="Kuo A."/>
            <person name="Lefebvre S.C."/>
            <person name="Maumus F."/>
            <person name="Mayer C."/>
            <person name="Miller J."/>
            <person name="Monier A."/>
            <person name="Salamov A."/>
            <person name="Young J."/>
            <person name="Aguilar M."/>
            <person name="Claverie J.M."/>
            <person name="Frickenhaus S."/>
            <person name="Gonzalez K."/>
            <person name="Herman E.K."/>
            <person name="Lin Y.C."/>
            <person name="Napier J."/>
            <person name="Ogata H."/>
            <person name="Sarno A.F."/>
            <person name="Shmutz J."/>
            <person name="Schroeder D."/>
            <person name="de Vargas C."/>
            <person name="Verret F."/>
            <person name="von Dassow P."/>
            <person name="Valentin K."/>
            <person name="Van de Peer Y."/>
            <person name="Wheeler G."/>
            <person name="Dacks J.B."/>
            <person name="Delwiche C.F."/>
            <person name="Dyhrman S.T."/>
            <person name="Glockner G."/>
            <person name="John U."/>
            <person name="Richards T."/>
            <person name="Worden A.Z."/>
            <person name="Zhang X."/>
            <person name="Grigoriev I.V."/>
            <person name="Allen A.E."/>
            <person name="Bidle K."/>
            <person name="Borodovsky M."/>
            <person name="Bowler C."/>
            <person name="Brownlee C."/>
            <person name="Cock J.M."/>
            <person name="Elias M."/>
            <person name="Gladyshev V.N."/>
            <person name="Groth M."/>
            <person name="Guda C."/>
            <person name="Hadaegh A."/>
            <person name="Iglesias-Rodriguez M.D."/>
            <person name="Jenkins J."/>
            <person name="Jones B.M."/>
            <person name="Lawson T."/>
            <person name="Leese F."/>
            <person name="Lindquist E."/>
            <person name="Lobanov A."/>
            <person name="Lomsadze A."/>
            <person name="Malik S.B."/>
            <person name="Marsh M.E."/>
            <person name="Mackinder L."/>
            <person name="Mock T."/>
            <person name="Mueller-Roeber B."/>
            <person name="Pagarete A."/>
            <person name="Parker M."/>
            <person name="Probert I."/>
            <person name="Quesneville H."/>
            <person name="Raines C."/>
            <person name="Rensing S.A."/>
            <person name="Riano-Pachon D.M."/>
            <person name="Richier S."/>
            <person name="Rokitta S."/>
            <person name="Shiraiwa Y."/>
            <person name="Soanes D.M."/>
            <person name="van der Giezen M."/>
            <person name="Wahlund T.M."/>
            <person name="Williams B."/>
            <person name="Wilson W."/>
            <person name="Wolfe G."/>
            <person name="Wurch L.L."/>
        </authorList>
    </citation>
    <scope>NUCLEOTIDE SEQUENCE</scope>
</reference>
<dbReference type="PROSITE" id="PS50850">
    <property type="entry name" value="MFS"/>
    <property type="match status" value="1"/>
</dbReference>
<evidence type="ECO:0000256" key="8">
    <source>
        <dbReference type="SAM" id="Phobius"/>
    </source>
</evidence>
<evidence type="ECO:0000256" key="2">
    <source>
        <dbReference type="ARBA" id="ARBA00022448"/>
    </source>
</evidence>
<dbReference type="InterPro" id="IPR001958">
    <property type="entry name" value="Tet-R_TetA/multi-R_MdtG-like"/>
</dbReference>
<evidence type="ECO:0000256" key="4">
    <source>
        <dbReference type="ARBA" id="ARBA00022692"/>
    </source>
</evidence>
<feature type="transmembrane region" description="Helical" evidence="8">
    <location>
        <begin position="95"/>
        <end position="116"/>
    </location>
</feature>
<evidence type="ECO:0000256" key="6">
    <source>
        <dbReference type="ARBA" id="ARBA00023136"/>
    </source>
</evidence>
<evidence type="ECO:0000313" key="11">
    <source>
        <dbReference type="Proteomes" id="UP000013827"/>
    </source>
</evidence>
<dbReference type="EnsemblProtists" id="EOD22894">
    <property type="protein sequence ID" value="EOD22894"/>
    <property type="gene ID" value="EMIHUDRAFT_95502"/>
</dbReference>
<dbReference type="SUPFAM" id="SSF103473">
    <property type="entry name" value="MFS general substrate transporter"/>
    <property type="match status" value="1"/>
</dbReference>
<keyword evidence="4 8" id="KW-0812">Transmembrane</keyword>
<evidence type="ECO:0000256" key="7">
    <source>
        <dbReference type="SAM" id="MobiDB-lite"/>
    </source>
</evidence>
<feature type="transmembrane region" description="Helical" evidence="8">
    <location>
        <begin position="257"/>
        <end position="277"/>
    </location>
</feature>
<dbReference type="Pfam" id="PF07690">
    <property type="entry name" value="MFS_1"/>
    <property type="match status" value="1"/>
</dbReference>
<dbReference type="PRINTS" id="PR01035">
    <property type="entry name" value="TCRTETA"/>
</dbReference>
<dbReference type="OMA" id="GINYQMS"/>
<proteinExistence type="predicted"/>
<keyword evidence="3" id="KW-1003">Cell membrane</keyword>
<feature type="transmembrane region" description="Helical" evidence="8">
    <location>
        <begin position="37"/>
        <end position="59"/>
    </location>
</feature>
<feature type="compositionally biased region" description="Basic and acidic residues" evidence="7">
    <location>
        <begin position="192"/>
        <end position="202"/>
    </location>
</feature>
<organism evidence="10 11">
    <name type="scientific">Emiliania huxleyi (strain CCMP1516)</name>
    <dbReference type="NCBI Taxonomy" id="280463"/>
    <lineage>
        <taxon>Eukaryota</taxon>
        <taxon>Haptista</taxon>
        <taxon>Haptophyta</taxon>
        <taxon>Prymnesiophyceae</taxon>
        <taxon>Isochrysidales</taxon>
        <taxon>Noelaerhabdaceae</taxon>
        <taxon>Emiliania</taxon>
    </lineage>
</organism>
<keyword evidence="11" id="KW-1185">Reference proteome</keyword>
<dbReference type="PANTHER" id="PTHR23517:SF3">
    <property type="entry name" value="INTEGRAL MEMBRANE TRANSPORT PROTEIN"/>
    <property type="match status" value="1"/>
</dbReference>
<feature type="region of interest" description="Disordered" evidence="7">
    <location>
        <begin position="186"/>
        <end position="209"/>
    </location>
</feature>
<feature type="transmembrane region" description="Helical" evidence="8">
    <location>
        <begin position="346"/>
        <end position="369"/>
    </location>
</feature>
<dbReference type="InterPro" id="IPR050171">
    <property type="entry name" value="MFS_Transporters"/>
</dbReference>
<keyword evidence="2" id="KW-0813">Transport</keyword>
<evidence type="ECO:0000256" key="1">
    <source>
        <dbReference type="ARBA" id="ARBA00004651"/>
    </source>
</evidence>
<accession>A0A0D3JHA9</accession>
<dbReference type="GO" id="GO:0005886">
    <property type="term" value="C:plasma membrane"/>
    <property type="evidence" value="ECO:0007669"/>
    <property type="project" value="UniProtKB-SubCell"/>
</dbReference>
<keyword evidence="5 8" id="KW-1133">Transmembrane helix</keyword>
<keyword evidence="6 8" id="KW-0472">Membrane</keyword>
<dbReference type="PANTHER" id="PTHR23517">
    <property type="entry name" value="RESISTANCE PROTEIN MDTM, PUTATIVE-RELATED-RELATED"/>
    <property type="match status" value="1"/>
</dbReference>
<feature type="transmembrane region" description="Helical" evidence="8">
    <location>
        <begin position="223"/>
        <end position="245"/>
    </location>
</feature>
<dbReference type="GeneID" id="17268441"/>
<feature type="transmembrane region" description="Helical" evidence="8">
    <location>
        <begin position="158"/>
        <end position="178"/>
    </location>
</feature>
<dbReference type="Proteomes" id="UP000013827">
    <property type="component" value="Unassembled WGS sequence"/>
</dbReference>
<dbReference type="KEGG" id="ehx:EMIHUDRAFT_95502"/>
<name>A0A0D3JHA9_EMIH1</name>
<feature type="domain" description="Major facilitator superfamily (MFS) profile" evidence="9">
    <location>
        <begin position="4"/>
        <end position="399"/>
    </location>
</feature>
<dbReference type="InterPro" id="IPR036259">
    <property type="entry name" value="MFS_trans_sf"/>
</dbReference>
<reference evidence="10" key="2">
    <citation type="submission" date="2024-10" db="UniProtKB">
        <authorList>
            <consortium name="EnsemblProtists"/>
        </authorList>
    </citation>
    <scope>IDENTIFICATION</scope>
</reference>